<evidence type="ECO:0000313" key="3">
    <source>
        <dbReference type="Proteomes" id="UP000324800"/>
    </source>
</evidence>
<accession>A0A5J4U3H0</accession>
<evidence type="ECO:0000256" key="1">
    <source>
        <dbReference type="SAM" id="MobiDB-lite"/>
    </source>
</evidence>
<reference evidence="2 3" key="1">
    <citation type="submission" date="2019-03" db="EMBL/GenBank/DDBJ databases">
        <title>Single cell metagenomics reveals metabolic interactions within the superorganism composed of flagellate Streblomastix strix and complex community of Bacteroidetes bacteria on its surface.</title>
        <authorList>
            <person name="Treitli S.C."/>
            <person name="Kolisko M."/>
            <person name="Husnik F."/>
            <person name="Keeling P."/>
            <person name="Hampl V."/>
        </authorList>
    </citation>
    <scope>NUCLEOTIDE SEQUENCE [LARGE SCALE GENOMIC DNA]</scope>
    <source>
        <strain evidence="2">ST1C</strain>
    </source>
</reference>
<sequence>MALDLFFEQLDDEKSAAIRSYVNETLRYILERVQQNVAIIEVPLVVQSGNLVYRIGSSKASNEQSGYGMEQSQQENDDKKSNKSGFRSRVNSINDNYEKQSLIMNSPKSIQKFNKKEKSLTEETDNTGDNINLMGLLEGILSWMYDLIEKDKIAHQERIEKHKSLGIQIDVGNQKIGGQQNEGKIGKNSSSPFLVHKTVVDEEEEEEIEQLTSQLSKELIESEKRCKDFREGLMKYTPLWTLKSDEAFSAFLQIKHGEKYEKKNENIEIIKNSHNTLDGLVNITNQYIDIKQQKNVGEGETWDGRSEMTEEEMMLEPTIPVFPDTFVRFANLCNELQSTKDLWNIDHDIFSGDNIEDQQMNKIGNKDIQLKQNSAQKDIKRFVSKSLVNIKQESGIKNDENIGVDQTRSNVQIQKTSMIDIKKQQIEIGSNVQNKEDLQEKNINYEINSLNLKQTLGQVNINQNPPLIEWVRQMETISQINQEISGLDQRAVLGWVCIDTALLKQELFSLSAKWRLPFSQFLIGGIERAVENCLEVVLQIRKQFDSTFLHYTTAQKVKIVNWGRDLLRDVEKMDVFFLKLRVRMAQHEQSASSYF</sequence>
<organism evidence="2 3">
    <name type="scientific">Streblomastix strix</name>
    <dbReference type="NCBI Taxonomy" id="222440"/>
    <lineage>
        <taxon>Eukaryota</taxon>
        <taxon>Metamonada</taxon>
        <taxon>Preaxostyla</taxon>
        <taxon>Oxymonadida</taxon>
        <taxon>Streblomastigidae</taxon>
        <taxon>Streblomastix</taxon>
    </lineage>
</organism>
<feature type="region of interest" description="Disordered" evidence="1">
    <location>
        <begin position="61"/>
        <end position="90"/>
    </location>
</feature>
<dbReference type="AlphaFoldDB" id="A0A5J4U3H0"/>
<name>A0A5J4U3H0_9EUKA</name>
<proteinExistence type="predicted"/>
<dbReference type="EMBL" id="SNRW01021112">
    <property type="protein sequence ID" value="KAA6364879.1"/>
    <property type="molecule type" value="Genomic_DNA"/>
</dbReference>
<gene>
    <name evidence="2" type="ORF">EZS28_039594</name>
</gene>
<evidence type="ECO:0000313" key="2">
    <source>
        <dbReference type="EMBL" id="KAA6364879.1"/>
    </source>
</evidence>
<feature type="compositionally biased region" description="Polar residues" evidence="1">
    <location>
        <begin position="61"/>
        <end position="74"/>
    </location>
</feature>
<feature type="non-terminal residue" evidence="2">
    <location>
        <position position="595"/>
    </location>
</feature>
<dbReference type="Proteomes" id="UP000324800">
    <property type="component" value="Unassembled WGS sequence"/>
</dbReference>
<comment type="caution">
    <text evidence="2">The sequence shown here is derived from an EMBL/GenBank/DDBJ whole genome shotgun (WGS) entry which is preliminary data.</text>
</comment>
<protein>
    <submittedName>
        <fullName evidence="2">Uncharacterized protein</fullName>
    </submittedName>
</protein>